<dbReference type="InterPro" id="IPR014719">
    <property type="entry name" value="Ribosomal_bL12_C/ClpS-like"/>
</dbReference>
<keyword evidence="3" id="KW-1185">Reference proteome</keyword>
<dbReference type="InterPro" id="IPR013823">
    <property type="entry name" value="Ribosomal_bL12_C"/>
</dbReference>
<evidence type="ECO:0000259" key="1">
    <source>
        <dbReference type="Pfam" id="PF00542"/>
    </source>
</evidence>
<keyword evidence="2" id="KW-0689">Ribosomal protein</keyword>
<dbReference type="SUPFAM" id="SSF54736">
    <property type="entry name" value="ClpS-like"/>
    <property type="match status" value="1"/>
</dbReference>
<name>A0ABP9L4D6_9NOCA</name>
<sequence length="97" mass="10585">MFDNRRLERKMDAANAKLDLILNHLGIQDLSSAQLGATRPPYSSPSAAPVVSGAGFAELDELLARGKKIQAIKRYRELTGSGLKDAKDAIEARARDY</sequence>
<dbReference type="Gene3D" id="3.30.1390.10">
    <property type="match status" value="1"/>
</dbReference>
<dbReference type="GO" id="GO:0005840">
    <property type="term" value="C:ribosome"/>
    <property type="evidence" value="ECO:0007669"/>
    <property type="project" value="UniProtKB-KW"/>
</dbReference>
<proteinExistence type="predicted"/>
<comment type="caution">
    <text evidence="2">The sequence shown here is derived from an EMBL/GenBank/DDBJ whole genome shotgun (WGS) entry which is preliminary data.</text>
</comment>
<dbReference type="EMBL" id="BAABJM010000009">
    <property type="protein sequence ID" value="GAA5069020.1"/>
    <property type="molecule type" value="Genomic_DNA"/>
</dbReference>
<dbReference type="RefSeq" id="WP_345499747.1">
    <property type="nucleotide sequence ID" value="NZ_BAABJM010000009.1"/>
</dbReference>
<dbReference type="Pfam" id="PF00542">
    <property type="entry name" value="Ribosomal_L12"/>
    <property type="match status" value="1"/>
</dbReference>
<keyword evidence="2" id="KW-0687">Ribonucleoprotein</keyword>
<dbReference type="Proteomes" id="UP001500603">
    <property type="component" value="Unassembled WGS sequence"/>
</dbReference>
<evidence type="ECO:0000313" key="2">
    <source>
        <dbReference type="EMBL" id="GAA5069020.1"/>
    </source>
</evidence>
<evidence type="ECO:0000313" key="3">
    <source>
        <dbReference type="Proteomes" id="UP001500603"/>
    </source>
</evidence>
<accession>A0ABP9L4D6</accession>
<organism evidence="2 3">
    <name type="scientific">Nocardia callitridis</name>
    <dbReference type="NCBI Taxonomy" id="648753"/>
    <lineage>
        <taxon>Bacteria</taxon>
        <taxon>Bacillati</taxon>
        <taxon>Actinomycetota</taxon>
        <taxon>Actinomycetes</taxon>
        <taxon>Mycobacteriales</taxon>
        <taxon>Nocardiaceae</taxon>
        <taxon>Nocardia</taxon>
    </lineage>
</organism>
<protein>
    <submittedName>
        <fullName evidence="2">Ribosomal protein L7/L12</fullName>
    </submittedName>
</protein>
<gene>
    <name evidence="2" type="ORF">GCM10023318_59930</name>
</gene>
<feature type="domain" description="Large ribosomal subunit protein bL12 C-terminal" evidence="1">
    <location>
        <begin position="65"/>
        <end position="92"/>
    </location>
</feature>
<reference evidence="3" key="1">
    <citation type="journal article" date="2019" name="Int. J. Syst. Evol. Microbiol.">
        <title>The Global Catalogue of Microorganisms (GCM) 10K type strain sequencing project: providing services to taxonomists for standard genome sequencing and annotation.</title>
        <authorList>
            <consortium name="The Broad Institute Genomics Platform"/>
            <consortium name="The Broad Institute Genome Sequencing Center for Infectious Disease"/>
            <person name="Wu L."/>
            <person name="Ma J."/>
        </authorList>
    </citation>
    <scope>NUCLEOTIDE SEQUENCE [LARGE SCALE GENOMIC DNA]</scope>
    <source>
        <strain evidence="3">JCM 18298</strain>
    </source>
</reference>